<dbReference type="GO" id="GO:0009451">
    <property type="term" value="P:RNA modification"/>
    <property type="evidence" value="ECO:0007669"/>
    <property type="project" value="InterPro"/>
</dbReference>
<protein>
    <submittedName>
        <fullName evidence="1">Pentatricopeptide repeat-containing protein</fullName>
    </submittedName>
</protein>
<reference evidence="1 2" key="1">
    <citation type="journal article" date="2018" name="Sci. Data">
        <title>The draft genome sequence of cork oak.</title>
        <authorList>
            <person name="Ramos A.M."/>
            <person name="Usie A."/>
            <person name="Barbosa P."/>
            <person name="Barros P.M."/>
            <person name="Capote T."/>
            <person name="Chaves I."/>
            <person name="Simoes F."/>
            <person name="Abreu I."/>
            <person name="Carrasquinho I."/>
            <person name="Faro C."/>
            <person name="Guimaraes J.B."/>
            <person name="Mendonca D."/>
            <person name="Nobrega F."/>
            <person name="Rodrigues L."/>
            <person name="Saibo N.J.M."/>
            <person name="Varela M.C."/>
            <person name="Egas C."/>
            <person name="Matos J."/>
            <person name="Miguel C.M."/>
            <person name="Oliveira M.M."/>
            <person name="Ricardo C.P."/>
            <person name="Goncalves S."/>
        </authorList>
    </citation>
    <scope>NUCLEOTIDE SEQUENCE [LARGE SCALE GENOMIC DNA]</scope>
    <source>
        <strain evidence="2">cv. HL8</strain>
    </source>
</reference>
<sequence length="104" mass="11569">MPPSENYSISFAIDAKEFAKKIFLLGESFLINQFVESMFQFKNGLVNYAFGSALRALLLACCELRNINEGRKVHCEIIKVGSPDSFVLTALVDMYAKCGEVGSY</sequence>
<dbReference type="InterPro" id="IPR011990">
    <property type="entry name" value="TPR-like_helical_dom_sf"/>
</dbReference>
<evidence type="ECO:0000313" key="2">
    <source>
        <dbReference type="Proteomes" id="UP000237347"/>
    </source>
</evidence>
<evidence type="ECO:0000313" key="1">
    <source>
        <dbReference type="EMBL" id="KAK7851778.1"/>
    </source>
</evidence>
<dbReference type="AlphaFoldDB" id="A0AAW0LJG8"/>
<proteinExistence type="predicted"/>
<dbReference type="InterPro" id="IPR046960">
    <property type="entry name" value="PPR_At4g14850-like_plant"/>
</dbReference>
<dbReference type="Gene3D" id="1.25.40.10">
    <property type="entry name" value="Tetratricopeptide repeat domain"/>
    <property type="match status" value="1"/>
</dbReference>
<gene>
    <name evidence="1" type="primary">PCMP-E47_2</name>
    <name evidence="1" type="ORF">CFP56_041006</name>
</gene>
<keyword evidence="2" id="KW-1185">Reference proteome</keyword>
<dbReference type="EMBL" id="PKMF04000083">
    <property type="protein sequence ID" value="KAK7851778.1"/>
    <property type="molecule type" value="Genomic_DNA"/>
</dbReference>
<comment type="caution">
    <text evidence="1">The sequence shown here is derived from an EMBL/GenBank/DDBJ whole genome shotgun (WGS) entry which is preliminary data.</text>
</comment>
<dbReference type="Proteomes" id="UP000237347">
    <property type="component" value="Unassembled WGS sequence"/>
</dbReference>
<dbReference type="PANTHER" id="PTHR24015">
    <property type="entry name" value="OS07G0578800 PROTEIN-RELATED"/>
    <property type="match status" value="1"/>
</dbReference>
<organism evidence="1 2">
    <name type="scientific">Quercus suber</name>
    <name type="common">Cork oak</name>
    <dbReference type="NCBI Taxonomy" id="58331"/>
    <lineage>
        <taxon>Eukaryota</taxon>
        <taxon>Viridiplantae</taxon>
        <taxon>Streptophyta</taxon>
        <taxon>Embryophyta</taxon>
        <taxon>Tracheophyta</taxon>
        <taxon>Spermatophyta</taxon>
        <taxon>Magnoliopsida</taxon>
        <taxon>eudicotyledons</taxon>
        <taxon>Gunneridae</taxon>
        <taxon>Pentapetalae</taxon>
        <taxon>rosids</taxon>
        <taxon>fabids</taxon>
        <taxon>Fagales</taxon>
        <taxon>Fagaceae</taxon>
        <taxon>Quercus</taxon>
    </lineage>
</organism>
<name>A0AAW0LJG8_QUESU</name>
<dbReference type="GO" id="GO:0003723">
    <property type="term" value="F:RNA binding"/>
    <property type="evidence" value="ECO:0007669"/>
    <property type="project" value="InterPro"/>
</dbReference>
<accession>A0AAW0LJG8</accession>
<dbReference type="PANTHER" id="PTHR24015:SF548">
    <property type="entry name" value="OS08G0340900 PROTEIN"/>
    <property type="match status" value="1"/>
</dbReference>